<evidence type="ECO:0000256" key="2">
    <source>
        <dbReference type="ARBA" id="ARBA00022737"/>
    </source>
</evidence>
<evidence type="ECO:0000256" key="3">
    <source>
        <dbReference type="ARBA" id="ARBA00023122"/>
    </source>
</evidence>
<dbReference type="OrthoDB" id="449052at2759"/>
<feature type="domain" description="CBS" evidence="6">
    <location>
        <begin position="294"/>
        <end position="352"/>
    </location>
</feature>
<dbReference type="GO" id="GO:0016208">
    <property type="term" value="F:AMP binding"/>
    <property type="evidence" value="ECO:0007669"/>
    <property type="project" value="TreeGrafter"/>
</dbReference>
<dbReference type="PANTHER" id="PTHR13780:SF35">
    <property type="entry name" value="LD22662P"/>
    <property type="match status" value="1"/>
</dbReference>
<feature type="compositionally biased region" description="Basic and acidic residues" evidence="5">
    <location>
        <begin position="137"/>
        <end position="148"/>
    </location>
</feature>
<feature type="region of interest" description="Disordered" evidence="5">
    <location>
        <begin position="1"/>
        <end position="24"/>
    </location>
</feature>
<dbReference type="GO" id="GO:0019901">
    <property type="term" value="F:protein kinase binding"/>
    <property type="evidence" value="ECO:0007669"/>
    <property type="project" value="TreeGrafter"/>
</dbReference>
<dbReference type="PROSITE" id="PS51371">
    <property type="entry name" value="CBS"/>
    <property type="match status" value="4"/>
</dbReference>
<keyword evidence="2" id="KW-0677">Repeat</keyword>
<dbReference type="CDD" id="cd04618">
    <property type="entry name" value="CBS_euAMPK_gamma-like_repeat1"/>
    <property type="match status" value="1"/>
</dbReference>
<keyword evidence="3 4" id="KW-0129">CBS domain</keyword>
<evidence type="ECO:0000256" key="1">
    <source>
        <dbReference type="ARBA" id="ARBA00006750"/>
    </source>
</evidence>
<dbReference type="InterPro" id="IPR050511">
    <property type="entry name" value="AMPK_gamma/SDS23_families"/>
</dbReference>
<dbReference type="SUPFAM" id="SSF54631">
    <property type="entry name" value="CBS-domain pair"/>
    <property type="match status" value="2"/>
</dbReference>
<dbReference type="CDD" id="cd04641">
    <property type="entry name" value="CBS_euAMPK_gamma-like_repeat2"/>
    <property type="match status" value="1"/>
</dbReference>
<sequence>MSVAGSWKTSEEDTDSSFDRDEDLINIRCETPQATDDKKEPDFNLLAQKIPQGQNVKKPETDEEGSYSSFVTIQIREDSPARVPHKATNLPAAPKEILAFHPSADGRQNEEDLFDLELNDEPKIPRVNNLTTPSLKKSPERDRRQSRADEEENNRPSRSISRGDGHRMERSEIQLMKLSLLDTNLAEQVMKDRQQLSKILNECTCYGVIPESSKMVVLDMQLPVTSALRALEENNMRSAPLWDETKMEIVGIITVTDFIEILLHFHKQPQLNIFEELQKHKIETWKEIIWGEGGSPALVSAHPNETLYQASQTLLTHRIHRLPIIDRAESNTILHIITHFRLLAYIAEKMDPKLSIFSYSVEALGIGTYKNVVTVLKDTPLHVVLTLLSEGRISAVPIIDENGEILDVYSKSDVIVLVKQVSENFLHESVGTVLEYKQKEPFYTCSKKDTLGPILSQLVRTRVHRLVCVDNTNRVEGVISLSDILNYFTVNI</sequence>
<evidence type="ECO:0000256" key="5">
    <source>
        <dbReference type="SAM" id="MobiDB-lite"/>
    </source>
</evidence>
<dbReference type="InParanoid" id="A0A2P6NY50"/>
<feature type="domain" description="CBS" evidence="6">
    <location>
        <begin position="208"/>
        <end position="268"/>
    </location>
</feature>
<gene>
    <name evidence="7" type="ORF">PROFUN_00352</name>
</gene>
<evidence type="ECO:0000259" key="6">
    <source>
        <dbReference type="PROSITE" id="PS51371"/>
    </source>
</evidence>
<dbReference type="STRING" id="1890364.A0A2P6NY50"/>
<reference evidence="7 8" key="1">
    <citation type="journal article" date="2018" name="Genome Biol. Evol.">
        <title>Multiple Roots of Fruiting Body Formation in Amoebozoa.</title>
        <authorList>
            <person name="Hillmann F."/>
            <person name="Forbes G."/>
            <person name="Novohradska S."/>
            <person name="Ferling I."/>
            <person name="Riege K."/>
            <person name="Groth M."/>
            <person name="Westermann M."/>
            <person name="Marz M."/>
            <person name="Spaller T."/>
            <person name="Winckler T."/>
            <person name="Schaap P."/>
            <person name="Glockner G."/>
        </authorList>
    </citation>
    <scope>NUCLEOTIDE SEQUENCE [LARGE SCALE GENOMIC DNA]</scope>
    <source>
        <strain evidence="7 8">Jena</strain>
    </source>
</reference>
<evidence type="ECO:0000256" key="4">
    <source>
        <dbReference type="PROSITE-ProRule" id="PRU00703"/>
    </source>
</evidence>
<feature type="domain" description="CBS" evidence="6">
    <location>
        <begin position="368"/>
        <end position="429"/>
    </location>
</feature>
<evidence type="ECO:0000313" key="8">
    <source>
        <dbReference type="Proteomes" id="UP000241769"/>
    </source>
</evidence>
<dbReference type="Pfam" id="PF00571">
    <property type="entry name" value="CBS"/>
    <property type="match status" value="4"/>
</dbReference>
<dbReference type="GO" id="GO:0005634">
    <property type="term" value="C:nucleus"/>
    <property type="evidence" value="ECO:0007669"/>
    <property type="project" value="TreeGrafter"/>
</dbReference>
<comment type="caution">
    <text evidence="7">The sequence shown here is derived from an EMBL/GenBank/DDBJ whole genome shotgun (WGS) entry which is preliminary data.</text>
</comment>
<dbReference type="Gene3D" id="3.10.580.10">
    <property type="entry name" value="CBS-domain"/>
    <property type="match status" value="2"/>
</dbReference>
<feature type="region of interest" description="Disordered" evidence="5">
    <location>
        <begin position="48"/>
        <end position="69"/>
    </location>
</feature>
<dbReference type="PANTHER" id="PTHR13780">
    <property type="entry name" value="AMP-ACTIVATED PROTEIN KINASE, GAMMA REGULATORY SUBUNIT"/>
    <property type="match status" value="1"/>
</dbReference>
<dbReference type="GO" id="GO:0019887">
    <property type="term" value="F:protein kinase regulator activity"/>
    <property type="evidence" value="ECO:0007669"/>
    <property type="project" value="TreeGrafter"/>
</dbReference>
<dbReference type="Proteomes" id="UP000241769">
    <property type="component" value="Unassembled WGS sequence"/>
</dbReference>
<evidence type="ECO:0000313" key="7">
    <source>
        <dbReference type="EMBL" id="PRP88884.1"/>
    </source>
</evidence>
<protein>
    <submittedName>
        <fullName evidence="7">CBS domain-containing protein</fullName>
    </submittedName>
</protein>
<feature type="domain" description="CBS" evidence="6">
    <location>
        <begin position="438"/>
        <end position="492"/>
    </location>
</feature>
<dbReference type="FunCoup" id="A0A2P6NY50">
    <property type="interactions" value="94"/>
</dbReference>
<dbReference type="InterPro" id="IPR000644">
    <property type="entry name" value="CBS_dom"/>
</dbReference>
<comment type="similarity">
    <text evidence="1">Belongs to the 5'-AMP-activated protein kinase gamma subunit family.</text>
</comment>
<feature type="region of interest" description="Disordered" evidence="5">
    <location>
        <begin position="118"/>
        <end position="168"/>
    </location>
</feature>
<keyword evidence="8" id="KW-1185">Reference proteome</keyword>
<dbReference type="GO" id="GO:0005737">
    <property type="term" value="C:cytoplasm"/>
    <property type="evidence" value="ECO:0007669"/>
    <property type="project" value="TreeGrafter"/>
</dbReference>
<accession>A0A2P6NY50</accession>
<proteinExistence type="inferred from homology"/>
<dbReference type="EMBL" id="MDYQ01000007">
    <property type="protein sequence ID" value="PRP88884.1"/>
    <property type="molecule type" value="Genomic_DNA"/>
</dbReference>
<dbReference type="InterPro" id="IPR046342">
    <property type="entry name" value="CBS_dom_sf"/>
</dbReference>
<dbReference type="AlphaFoldDB" id="A0A2P6NY50"/>
<dbReference type="SMART" id="SM00116">
    <property type="entry name" value="CBS"/>
    <property type="match status" value="4"/>
</dbReference>
<organism evidence="7 8">
    <name type="scientific">Planoprotostelium fungivorum</name>
    <dbReference type="NCBI Taxonomy" id="1890364"/>
    <lineage>
        <taxon>Eukaryota</taxon>
        <taxon>Amoebozoa</taxon>
        <taxon>Evosea</taxon>
        <taxon>Variosea</taxon>
        <taxon>Cavosteliida</taxon>
        <taxon>Cavosteliaceae</taxon>
        <taxon>Planoprotostelium</taxon>
    </lineage>
</organism>
<dbReference type="GO" id="GO:0031588">
    <property type="term" value="C:nucleotide-activated protein kinase complex"/>
    <property type="evidence" value="ECO:0007669"/>
    <property type="project" value="TreeGrafter"/>
</dbReference>
<name>A0A2P6NY50_9EUKA</name>